<evidence type="ECO:0000313" key="3">
    <source>
        <dbReference type="Proteomes" id="UP001152797"/>
    </source>
</evidence>
<dbReference type="AlphaFoldDB" id="A0A9P1GDB1"/>
<dbReference type="Proteomes" id="UP001152797">
    <property type="component" value="Unassembled WGS sequence"/>
</dbReference>
<reference evidence="1" key="1">
    <citation type="submission" date="2022-10" db="EMBL/GenBank/DDBJ databases">
        <authorList>
            <person name="Chen Y."/>
            <person name="Dougan E. K."/>
            <person name="Chan C."/>
            <person name="Rhodes N."/>
            <person name="Thang M."/>
        </authorList>
    </citation>
    <scope>NUCLEOTIDE SEQUENCE</scope>
</reference>
<dbReference type="EMBL" id="CAMXCT030003779">
    <property type="protein sequence ID" value="CAL4793461.1"/>
    <property type="molecule type" value="Genomic_DNA"/>
</dbReference>
<dbReference type="EMBL" id="CAMXCT020003779">
    <property type="protein sequence ID" value="CAL1159524.1"/>
    <property type="molecule type" value="Genomic_DNA"/>
</dbReference>
<reference evidence="2 3" key="2">
    <citation type="submission" date="2024-05" db="EMBL/GenBank/DDBJ databases">
        <authorList>
            <person name="Chen Y."/>
            <person name="Shah S."/>
            <person name="Dougan E. K."/>
            <person name="Thang M."/>
            <person name="Chan C."/>
        </authorList>
    </citation>
    <scope>NUCLEOTIDE SEQUENCE [LARGE SCALE GENOMIC DNA]</scope>
</reference>
<feature type="non-terminal residue" evidence="1">
    <location>
        <position position="407"/>
    </location>
</feature>
<name>A0A9P1GDB1_9DINO</name>
<organism evidence="1">
    <name type="scientific">Cladocopium goreaui</name>
    <dbReference type="NCBI Taxonomy" id="2562237"/>
    <lineage>
        <taxon>Eukaryota</taxon>
        <taxon>Sar</taxon>
        <taxon>Alveolata</taxon>
        <taxon>Dinophyceae</taxon>
        <taxon>Suessiales</taxon>
        <taxon>Symbiodiniaceae</taxon>
        <taxon>Cladocopium</taxon>
    </lineage>
</organism>
<evidence type="ECO:0000313" key="2">
    <source>
        <dbReference type="EMBL" id="CAL4793461.1"/>
    </source>
</evidence>
<dbReference type="EMBL" id="CAMXCT010003779">
    <property type="protein sequence ID" value="CAI4006149.1"/>
    <property type="molecule type" value="Genomic_DNA"/>
</dbReference>
<proteinExistence type="predicted"/>
<gene>
    <name evidence="1" type="ORF">C1SCF055_LOCUS31813</name>
</gene>
<evidence type="ECO:0000313" key="1">
    <source>
        <dbReference type="EMBL" id="CAI4006149.1"/>
    </source>
</evidence>
<keyword evidence="3" id="KW-1185">Reference proteome</keyword>
<protein>
    <submittedName>
        <fullName evidence="1">Uncharacterized protein</fullName>
    </submittedName>
</protein>
<comment type="caution">
    <text evidence="1">The sequence shown here is derived from an EMBL/GenBank/DDBJ whole genome shotgun (WGS) entry which is preliminary data.</text>
</comment>
<accession>A0A9P1GDB1</accession>
<sequence length="407" mass="43478">KVQLLLSFPFLPSSLPPFLPSSLPSSLPPFLPSSLPPFLPPPPPSFFLEEARSSPAHAQDWMPLDEVDERDKRRNLGESLGIQFGEEGPEILEHSQAAAAPEGQPRGWCIAVAEKEVVLASFACGEMDVDIESGRPSRSWATIKRVLWAREEHRAADKKKKKHLEELEELKVSAERCLPPVVVGRIAVGARALPTTTGGRPEPRLPPPVVGAAKKGAAGVRRGAGGVHEVQGREAQQGSGEVQVQGREAQQGSGEVQEGCRFPTTAMHQPRGCPSGAAAAWLCSRISGPSSCGLAVISLTPGGRRMTYLYSSLFELEDACDLAECELKAVAVRGGAATGQGEASATALTRPAHDRKWLWAVCCDECHADMMGCVVCASEMQVVSPVSTEAETSRLKGNRAIVWFAAN</sequence>
<feature type="non-terminal residue" evidence="1">
    <location>
        <position position="1"/>
    </location>
</feature>